<sequence length="156" mass="16811">MREASIPQAAHVGPGGALRRLPILSAKGTAEPAPPRPAVDYLFFREPLKADAPLLERWAVAATAGSASDAWSAFVGGISARFFKGSLRQRVMDALILSLDILPPQHRADALACLLADGPEGVAAVEEFWKYFGLKRIPEVDRARVAALLLHYEIGK</sequence>
<reference evidence="1" key="1">
    <citation type="submission" date="2016-06" db="EMBL/GenBank/DDBJ databases">
        <title>Pandoraea oxalativorans DSM 23570 Genome Sequencing.</title>
        <authorList>
            <person name="Ee R."/>
            <person name="Lim Y.-L."/>
            <person name="Yong D."/>
            <person name="Yin W.-F."/>
            <person name="Chan K.-G."/>
        </authorList>
    </citation>
    <scope>NUCLEOTIDE SEQUENCE</scope>
    <source>
        <strain evidence="1">DSM 23570</strain>
    </source>
</reference>
<dbReference type="AlphaFoldDB" id="A0A0E3U619"/>
<dbReference type="EMBL" id="CP011253">
    <property type="protein sequence ID" value="AKC69669.1"/>
    <property type="molecule type" value="Genomic_DNA"/>
</dbReference>
<evidence type="ECO:0000313" key="1">
    <source>
        <dbReference type="EMBL" id="AKC69669.1"/>
    </source>
</evidence>
<gene>
    <name evidence="1" type="ORF">MB84_09545</name>
</gene>
<organism evidence="1 2">
    <name type="scientific">Pandoraea oxalativorans</name>
    <dbReference type="NCBI Taxonomy" id="573737"/>
    <lineage>
        <taxon>Bacteria</taxon>
        <taxon>Pseudomonadati</taxon>
        <taxon>Pseudomonadota</taxon>
        <taxon>Betaproteobacteria</taxon>
        <taxon>Burkholderiales</taxon>
        <taxon>Burkholderiaceae</taxon>
        <taxon>Pandoraea</taxon>
    </lineage>
</organism>
<dbReference type="KEGG" id="pox:MB84_09545"/>
<accession>A0A0E3U619</accession>
<dbReference type="PATRIC" id="fig|573737.6.peg.2776"/>
<keyword evidence="2" id="KW-1185">Reference proteome</keyword>
<dbReference type="HOGENOM" id="CLU_108906_0_0_4"/>
<dbReference type="Proteomes" id="UP000035050">
    <property type="component" value="Chromosome"/>
</dbReference>
<proteinExistence type="predicted"/>
<name>A0A0E3U619_9BURK</name>
<protein>
    <submittedName>
        <fullName evidence="1">Uncharacterized protein</fullName>
    </submittedName>
</protein>
<evidence type="ECO:0000313" key="2">
    <source>
        <dbReference type="Proteomes" id="UP000035050"/>
    </source>
</evidence>